<organism evidence="1 2">
    <name type="scientific">Tuber aestivum</name>
    <name type="common">summer truffle</name>
    <dbReference type="NCBI Taxonomy" id="59557"/>
    <lineage>
        <taxon>Eukaryota</taxon>
        <taxon>Fungi</taxon>
        <taxon>Dikarya</taxon>
        <taxon>Ascomycota</taxon>
        <taxon>Pezizomycotina</taxon>
        <taxon>Pezizomycetes</taxon>
        <taxon>Pezizales</taxon>
        <taxon>Tuberaceae</taxon>
        <taxon>Tuber</taxon>
    </lineage>
</organism>
<gene>
    <name evidence="1" type="ORF">GSTUAT00008344001</name>
</gene>
<accession>A0A292PJD4</accession>
<proteinExistence type="predicted"/>
<dbReference type="Proteomes" id="UP001412239">
    <property type="component" value="Unassembled WGS sequence"/>
</dbReference>
<protein>
    <submittedName>
        <fullName evidence="1">Uncharacterized protein</fullName>
    </submittedName>
</protein>
<evidence type="ECO:0000313" key="1">
    <source>
        <dbReference type="EMBL" id="CUS07586.1"/>
    </source>
</evidence>
<dbReference type="EMBL" id="LN891196">
    <property type="protein sequence ID" value="CUS07586.1"/>
    <property type="molecule type" value="Genomic_DNA"/>
</dbReference>
<sequence length="112" mass="13086">MLEDRLHKRLEKSIKPLKDSIKEGQTLVRWVMGTFGIGIDQILLKLVFYDHHIEEKGMKRQAETEARLTKTQAEMEERFVKTIQNSITQLKLELKLEHQAKTVPDSGQGWWG</sequence>
<reference evidence="1" key="1">
    <citation type="submission" date="2015-10" db="EMBL/GenBank/DDBJ databases">
        <authorList>
            <person name="Regsiter A."/>
            <person name="william w."/>
        </authorList>
    </citation>
    <scope>NUCLEOTIDE SEQUENCE</scope>
    <source>
        <strain evidence="1">Montdore</strain>
    </source>
</reference>
<keyword evidence="2" id="KW-1185">Reference proteome</keyword>
<name>A0A292PJD4_9PEZI</name>
<evidence type="ECO:0000313" key="2">
    <source>
        <dbReference type="Proteomes" id="UP001412239"/>
    </source>
</evidence>
<dbReference type="AlphaFoldDB" id="A0A292PJD4"/>